<name>A0A8S1MFK0_9CILI</name>
<organism evidence="1 2">
    <name type="scientific">Paramecium sonneborni</name>
    <dbReference type="NCBI Taxonomy" id="65129"/>
    <lineage>
        <taxon>Eukaryota</taxon>
        <taxon>Sar</taxon>
        <taxon>Alveolata</taxon>
        <taxon>Ciliophora</taxon>
        <taxon>Intramacronucleata</taxon>
        <taxon>Oligohymenophorea</taxon>
        <taxon>Peniculida</taxon>
        <taxon>Parameciidae</taxon>
        <taxon>Paramecium</taxon>
    </lineage>
</organism>
<keyword evidence="2" id="KW-1185">Reference proteome</keyword>
<proteinExistence type="predicted"/>
<protein>
    <submittedName>
        <fullName evidence="1">Uncharacterized protein</fullName>
    </submittedName>
</protein>
<comment type="caution">
    <text evidence="1">The sequence shown here is derived from an EMBL/GenBank/DDBJ whole genome shotgun (WGS) entry which is preliminary data.</text>
</comment>
<dbReference type="Proteomes" id="UP000692954">
    <property type="component" value="Unassembled WGS sequence"/>
</dbReference>
<sequence length="79" mass="9177">MSKIDWEQKLKQYHALKDRKSITNMLQIKTKNMRLSPSLGSTRAGTEINSFRLKRLKTPIDDGIQQIKTSRSQQVCKDN</sequence>
<evidence type="ECO:0000313" key="2">
    <source>
        <dbReference type="Proteomes" id="UP000692954"/>
    </source>
</evidence>
<dbReference type="EMBL" id="CAJJDN010000035">
    <property type="protein sequence ID" value="CAD8077151.1"/>
    <property type="molecule type" value="Genomic_DNA"/>
</dbReference>
<gene>
    <name evidence="1" type="ORF">PSON_ATCC_30995.1.T0350352</name>
</gene>
<dbReference type="AlphaFoldDB" id="A0A8S1MFK0"/>
<reference evidence="1" key="1">
    <citation type="submission" date="2021-01" db="EMBL/GenBank/DDBJ databases">
        <authorList>
            <consortium name="Genoscope - CEA"/>
            <person name="William W."/>
        </authorList>
    </citation>
    <scope>NUCLEOTIDE SEQUENCE</scope>
</reference>
<accession>A0A8S1MFK0</accession>
<evidence type="ECO:0000313" key="1">
    <source>
        <dbReference type="EMBL" id="CAD8077151.1"/>
    </source>
</evidence>